<evidence type="ECO:0000313" key="1">
    <source>
        <dbReference type="EMBL" id="KIK95745.1"/>
    </source>
</evidence>
<reference evidence="2" key="2">
    <citation type="submission" date="2015-01" db="EMBL/GenBank/DDBJ databases">
        <title>Evolutionary Origins and Diversification of the Mycorrhizal Mutualists.</title>
        <authorList>
            <consortium name="DOE Joint Genome Institute"/>
            <consortium name="Mycorrhizal Genomics Consortium"/>
            <person name="Kohler A."/>
            <person name="Kuo A."/>
            <person name="Nagy L.G."/>
            <person name="Floudas D."/>
            <person name="Copeland A."/>
            <person name="Barry K.W."/>
            <person name="Cichocki N."/>
            <person name="Veneault-Fourrey C."/>
            <person name="LaButti K."/>
            <person name="Lindquist E.A."/>
            <person name="Lipzen A."/>
            <person name="Lundell T."/>
            <person name="Morin E."/>
            <person name="Murat C."/>
            <person name="Riley R."/>
            <person name="Ohm R."/>
            <person name="Sun H."/>
            <person name="Tunlid A."/>
            <person name="Henrissat B."/>
            <person name="Grigoriev I.V."/>
            <person name="Hibbett D.S."/>
            <person name="Martin F."/>
        </authorList>
    </citation>
    <scope>NUCLEOTIDE SEQUENCE [LARGE SCALE GENOMIC DNA]</scope>
    <source>
        <strain evidence="2">Ve08.2h10</strain>
    </source>
</reference>
<proteinExistence type="predicted"/>
<keyword evidence="2" id="KW-1185">Reference proteome</keyword>
<organism evidence="1 2">
    <name type="scientific">Paxillus rubicundulus Ve08.2h10</name>
    <dbReference type="NCBI Taxonomy" id="930991"/>
    <lineage>
        <taxon>Eukaryota</taxon>
        <taxon>Fungi</taxon>
        <taxon>Dikarya</taxon>
        <taxon>Basidiomycota</taxon>
        <taxon>Agaricomycotina</taxon>
        <taxon>Agaricomycetes</taxon>
        <taxon>Agaricomycetidae</taxon>
        <taxon>Boletales</taxon>
        <taxon>Paxilineae</taxon>
        <taxon>Paxillaceae</taxon>
        <taxon>Paxillus</taxon>
    </lineage>
</organism>
<accession>A0A0D0E9F5</accession>
<feature type="non-terminal residue" evidence="1">
    <location>
        <position position="1"/>
    </location>
</feature>
<evidence type="ECO:0000313" key="2">
    <source>
        <dbReference type="Proteomes" id="UP000054538"/>
    </source>
</evidence>
<dbReference type="EMBL" id="KN825023">
    <property type="protein sequence ID" value="KIK95745.1"/>
    <property type="molecule type" value="Genomic_DNA"/>
</dbReference>
<dbReference type="Proteomes" id="UP000054538">
    <property type="component" value="Unassembled WGS sequence"/>
</dbReference>
<dbReference type="AlphaFoldDB" id="A0A0D0E9F5"/>
<dbReference type="InParanoid" id="A0A0D0E9F5"/>
<gene>
    <name evidence="1" type="ORF">PAXRUDRAFT_140015</name>
</gene>
<dbReference type="HOGENOM" id="CLU_2612560_0_0_1"/>
<reference evidence="1 2" key="1">
    <citation type="submission" date="2014-04" db="EMBL/GenBank/DDBJ databases">
        <authorList>
            <consortium name="DOE Joint Genome Institute"/>
            <person name="Kuo A."/>
            <person name="Kohler A."/>
            <person name="Jargeat P."/>
            <person name="Nagy L.G."/>
            <person name="Floudas D."/>
            <person name="Copeland A."/>
            <person name="Barry K.W."/>
            <person name="Cichocki N."/>
            <person name="Veneault-Fourrey C."/>
            <person name="LaButti K."/>
            <person name="Lindquist E.A."/>
            <person name="Lipzen A."/>
            <person name="Lundell T."/>
            <person name="Morin E."/>
            <person name="Murat C."/>
            <person name="Sun H."/>
            <person name="Tunlid A."/>
            <person name="Henrissat B."/>
            <person name="Grigoriev I.V."/>
            <person name="Hibbett D.S."/>
            <person name="Martin F."/>
            <person name="Nordberg H.P."/>
            <person name="Cantor M.N."/>
            <person name="Hua S.X."/>
        </authorList>
    </citation>
    <scope>NUCLEOTIDE SEQUENCE [LARGE SCALE GENOMIC DNA]</scope>
    <source>
        <strain evidence="1 2">Ve08.2h10</strain>
    </source>
</reference>
<protein>
    <submittedName>
        <fullName evidence="1">Unplaced genomic scaffold scaffold_201, whole genome shotgun sequence</fullName>
    </submittedName>
</protein>
<name>A0A0D0E9F5_9AGAM</name>
<sequence length="72" mass="8070">INIVYEHRPHLVIDLYELEHSATFQPMLDTLSFVQALRNASTTDPVAKLSDKALNRLHNPPTAPLIIDSHGI</sequence>